<dbReference type="Proteomes" id="UP001165378">
    <property type="component" value="Unassembled WGS sequence"/>
</dbReference>
<dbReference type="RefSeq" id="WP_235056721.1">
    <property type="nucleotide sequence ID" value="NZ_JAKFHA010000029.1"/>
</dbReference>
<dbReference type="AlphaFoldDB" id="A0AA41Q7W0"/>
<evidence type="ECO:0000313" key="4">
    <source>
        <dbReference type="Proteomes" id="UP001165378"/>
    </source>
</evidence>
<comment type="caution">
    <text evidence="3">The sequence shown here is derived from an EMBL/GenBank/DDBJ whole genome shotgun (WGS) entry which is preliminary data.</text>
</comment>
<evidence type="ECO:0000259" key="2">
    <source>
        <dbReference type="PROSITE" id="PS50263"/>
    </source>
</evidence>
<dbReference type="PANTHER" id="PTHR23088">
    <property type="entry name" value="NITRILASE-RELATED"/>
    <property type="match status" value="1"/>
</dbReference>
<evidence type="ECO:0000256" key="1">
    <source>
        <dbReference type="ARBA" id="ARBA00010613"/>
    </source>
</evidence>
<keyword evidence="3" id="KW-0378">Hydrolase</keyword>
<accession>A0AA41Q7W0</accession>
<dbReference type="InterPro" id="IPR036526">
    <property type="entry name" value="C-N_Hydrolase_sf"/>
</dbReference>
<proteinExistence type="inferred from homology"/>
<protein>
    <submittedName>
        <fullName evidence="3">Carbon-nitrogen hydrolase family protein</fullName>
    </submittedName>
</protein>
<name>A0AA41Q7W0_9ACTN</name>
<dbReference type="Gene3D" id="3.60.110.10">
    <property type="entry name" value="Carbon-nitrogen hydrolase"/>
    <property type="match status" value="1"/>
</dbReference>
<evidence type="ECO:0000313" key="3">
    <source>
        <dbReference type="EMBL" id="MCF2531999.1"/>
    </source>
</evidence>
<dbReference type="PROSITE" id="PS50263">
    <property type="entry name" value="CN_HYDROLASE"/>
    <property type="match status" value="1"/>
</dbReference>
<organism evidence="3 4">
    <name type="scientific">Yinghuangia soli</name>
    <dbReference type="NCBI Taxonomy" id="2908204"/>
    <lineage>
        <taxon>Bacteria</taxon>
        <taxon>Bacillati</taxon>
        <taxon>Actinomycetota</taxon>
        <taxon>Actinomycetes</taxon>
        <taxon>Kitasatosporales</taxon>
        <taxon>Streptomycetaceae</taxon>
        <taxon>Yinghuangia</taxon>
    </lineage>
</organism>
<keyword evidence="4" id="KW-1185">Reference proteome</keyword>
<sequence>MKIITGLPDTPLRIAAAQTSSVRGDVAANVATAARMIREAAAQGAALVVFPEKILTGYEPALIVSDPARYAVTETDPRLAPIAEACRTTGAAAVVGAAVAGRSADDEPDPDPAGDGRTELLISALVFGTDGTVLGRADKQHLFATEVDYYVPGRTVCSFELRGWRLGLGICYDSGFPEHARAAALDGCHAYLVGALFSRGGGELQYRTWFPARAIDNTVYTLLANHVGPAGSWDASGGSAFWGPDGQLVAQAPAHGDALVYADLDPAELARVRTELTMLADLPSGPATAARRHLS</sequence>
<dbReference type="Pfam" id="PF00795">
    <property type="entry name" value="CN_hydrolase"/>
    <property type="match status" value="1"/>
</dbReference>
<dbReference type="SUPFAM" id="SSF56317">
    <property type="entry name" value="Carbon-nitrogen hydrolase"/>
    <property type="match status" value="1"/>
</dbReference>
<feature type="domain" description="CN hydrolase" evidence="2">
    <location>
        <begin position="12"/>
        <end position="266"/>
    </location>
</feature>
<reference evidence="3" key="1">
    <citation type="submission" date="2022-01" db="EMBL/GenBank/DDBJ databases">
        <title>Genome-Based Taxonomic Classification of the Phylum Actinobacteria.</title>
        <authorList>
            <person name="Gao Y."/>
        </authorList>
    </citation>
    <scope>NUCLEOTIDE SEQUENCE</scope>
    <source>
        <strain evidence="3">KLBMP 8922</strain>
    </source>
</reference>
<comment type="similarity">
    <text evidence="1">Belongs to the carbon-nitrogen hydrolase superfamily. NIT1/NIT2 family.</text>
</comment>
<gene>
    <name evidence="3" type="ORF">LZ495_32950</name>
</gene>
<dbReference type="PANTHER" id="PTHR23088:SF27">
    <property type="entry name" value="DEAMINATED GLUTATHIONE AMIDASE"/>
    <property type="match status" value="1"/>
</dbReference>
<dbReference type="CDD" id="cd07197">
    <property type="entry name" value="nitrilase"/>
    <property type="match status" value="1"/>
</dbReference>
<dbReference type="InterPro" id="IPR003010">
    <property type="entry name" value="C-N_Hydrolase"/>
</dbReference>
<dbReference type="EMBL" id="JAKFHA010000029">
    <property type="protein sequence ID" value="MCF2531999.1"/>
    <property type="molecule type" value="Genomic_DNA"/>
</dbReference>
<dbReference type="GO" id="GO:0016787">
    <property type="term" value="F:hydrolase activity"/>
    <property type="evidence" value="ECO:0007669"/>
    <property type="project" value="UniProtKB-KW"/>
</dbReference>